<dbReference type="AlphaFoldDB" id="A0A1C3NG90"/>
<reference evidence="1 2" key="1">
    <citation type="submission" date="2016-06" db="EMBL/GenBank/DDBJ databases">
        <authorList>
            <person name="Kjaerup R.B."/>
            <person name="Dalgaard T.S."/>
            <person name="Juul-Madsen H.R."/>
        </authorList>
    </citation>
    <scope>NUCLEOTIDE SEQUENCE [LARGE SCALE GENOMIC DNA]</scope>
    <source>
        <strain evidence="1">LMG947</strain>
    </source>
</reference>
<evidence type="ECO:0000313" key="2">
    <source>
        <dbReference type="Proteomes" id="UP000092503"/>
    </source>
</evidence>
<evidence type="ECO:0000313" key="1">
    <source>
        <dbReference type="EMBL" id="SBV49357.1"/>
    </source>
</evidence>
<organism evidence="1 2">
    <name type="scientific">Xanthomonas bromi</name>
    <dbReference type="NCBI Taxonomy" id="56449"/>
    <lineage>
        <taxon>Bacteria</taxon>
        <taxon>Pseudomonadati</taxon>
        <taxon>Pseudomonadota</taxon>
        <taxon>Gammaproteobacteria</taxon>
        <taxon>Lysobacterales</taxon>
        <taxon>Lysobacteraceae</taxon>
        <taxon>Xanthomonas</taxon>
    </lineage>
</organism>
<name>A0A1C3NG90_9XANT</name>
<accession>A0A1C3NG90</accession>
<dbReference type="Proteomes" id="UP000092503">
    <property type="component" value="Unassembled WGS sequence"/>
</dbReference>
<gene>
    <name evidence="1" type="ORF">XBLMG947_0129</name>
</gene>
<proteinExistence type="predicted"/>
<protein>
    <submittedName>
        <fullName evidence="1">Uncharacterized protein</fullName>
    </submittedName>
</protein>
<dbReference type="EMBL" id="FLTX01000003">
    <property type="protein sequence ID" value="SBV49357.1"/>
    <property type="molecule type" value="Genomic_DNA"/>
</dbReference>
<sequence length="128" mass="13614">MRCGVQIRRQELIVLTVPGAATGDHLAKYIHTRADAGIEDTIEMIEAHVLGSIHTEAGYADLLERLQIGALLPHHPCVADQIRQAWVAATAANAVSAHLIGVSVVADALRRAEIAGAQEVGLQRAEQA</sequence>